<organism evidence="1">
    <name type="scientific">bioreactor metagenome</name>
    <dbReference type="NCBI Taxonomy" id="1076179"/>
    <lineage>
        <taxon>unclassified sequences</taxon>
        <taxon>metagenomes</taxon>
        <taxon>ecological metagenomes</taxon>
    </lineage>
</organism>
<reference evidence="1" key="1">
    <citation type="submission" date="2019-08" db="EMBL/GenBank/DDBJ databases">
        <authorList>
            <person name="Kucharzyk K."/>
            <person name="Murdoch R.W."/>
            <person name="Higgins S."/>
            <person name="Loffler F."/>
        </authorList>
    </citation>
    <scope>NUCLEOTIDE SEQUENCE</scope>
</reference>
<dbReference type="InterPro" id="IPR045921">
    <property type="entry name" value="DUF6340"/>
</dbReference>
<accession>A0A644ZXN5</accession>
<dbReference type="EMBL" id="VSSQ01010773">
    <property type="protein sequence ID" value="MPM45188.1"/>
    <property type="molecule type" value="Genomic_DNA"/>
</dbReference>
<name>A0A644ZXN5_9ZZZZ</name>
<protein>
    <submittedName>
        <fullName evidence="1">Uncharacterized protein</fullName>
    </submittedName>
</protein>
<dbReference type="AlphaFoldDB" id="A0A644ZXN5"/>
<gene>
    <name evidence="1" type="ORF">SDC9_91874</name>
</gene>
<sequence length="266" mass="29726">MSSSGDIISVNDSSFVGGMAGGIASKIEEELYLEEGAVFVFSHYPVTNDYEPGYIRELSFISNSDIIILLDSLVIGKPVYRSENAGGVSNGLMMSYAYAPIKSISKVYDGVSAQKIAQIEKSDTAYWEVVSRGDLRYESMAARVITSMPAIVPTLGENIASEFFPRWFEMKRQIYTFPGKAWEDAYYYATSFLWSEAMEIWLRLSEENDAVKVAAAAFNMAVACELTDRPKLALQWAQVSEKSYVLPGILSYKIYLTEKLETTQKQ</sequence>
<comment type="caution">
    <text evidence="1">The sequence shown here is derived from an EMBL/GenBank/DDBJ whole genome shotgun (WGS) entry which is preliminary data.</text>
</comment>
<dbReference type="Pfam" id="PF19867">
    <property type="entry name" value="DUF6340"/>
    <property type="match status" value="1"/>
</dbReference>
<proteinExistence type="predicted"/>
<evidence type="ECO:0000313" key="1">
    <source>
        <dbReference type="EMBL" id="MPM45188.1"/>
    </source>
</evidence>